<reference evidence="2" key="1">
    <citation type="submission" date="2022-11" db="UniProtKB">
        <authorList>
            <consortium name="WormBaseParasite"/>
        </authorList>
    </citation>
    <scope>IDENTIFICATION</scope>
</reference>
<dbReference type="Proteomes" id="UP000887565">
    <property type="component" value="Unplaced"/>
</dbReference>
<evidence type="ECO:0000313" key="1">
    <source>
        <dbReference type="Proteomes" id="UP000887565"/>
    </source>
</evidence>
<dbReference type="WBParaSite" id="nRc.2.0.1.t39207-RA">
    <property type="protein sequence ID" value="nRc.2.0.1.t39207-RA"/>
    <property type="gene ID" value="nRc.2.0.1.g39207"/>
</dbReference>
<organism evidence="1 2">
    <name type="scientific">Romanomermis culicivorax</name>
    <name type="common">Nematode worm</name>
    <dbReference type="NCBI Taxonomy" id="13658"/>
    <lineage>
        <taxon>Eukaryota</taxon>
        <taxon>Metazoa</taxon>
        <taxon>Ecdysozoa</taxon>
        <taxon>Nematoda</taxon>
        <taxon>Enoplea</taxon>
        <taxon>Dorylaimia</taxon>
        <taxon>Mermithida</taxon>
        <taxon>Mermithoidea</taxon>
        <taxon>Mermithidae</taxon>
        <taxon>Romanomermis</taxon>
    </lineage>
</organism>
<sequence>MHTANHMADDFCFVSYDTLLRIPNEETNFRYGFSHIETILEEKTINDVIGPAGTSRNALVAKFY</sequence>
<dbReference type="AlphaFoldDB" id="A0A915KN65"/>
<keyword evidence="1" id="KW-1185">Reference proteome</keyword>
<name>A0A915KN65_ROMCU</name>
<proteinExistence type="predicted"/>
<protein>
    <submittedName>
        <fullName evidence="2">Uncharacterized protein</fullName>
    </submittedName>
</protein>
<accession>A0A915KN65</accession>
<evidence type="ECO:0000313" key="2">
    <source>
        <dbReference type="WBParaSite" id="nRc.2.0.1.t39207-RA"/>
    </source>
</evidence>